<feature type="transmembrane region" description="Helical" evidence="1">
    <location>
        <begin position="292"/>
        <end position="313"/>
    </location>
</feature>
<dbReference type="Proteomes" id="UP000192276">
    <property type="component" value="Unassembled WGS sequence"/>
</dbReference>
<sequence length="533" mass="60179">MLRKKIYALHRTLSLIIAIPVLLWAVSGFMHPLMTTIKPQVAAQKLPPLTIDSNAIGVPLPAALQRNNITAYHSVKLIHIDTNFFYQVQQEVNKSPVYLSVTNGKLLPSGDWLYAQYLARQFLEGPPAPAASSPAADASHTATPVAMVEEEEGHDCCNAATACVLNNTTGSKIANVSRLTAFDKEYKFVNRLLPVHKVSFNRPDGIRIYVETTQDRFAFAMDNWRAVFDNIFQWLHTWSWLDALGNTKLYFIIGICLLSLVTSVLGMYIFFITKTKKTNGNATLKARRNHRYTAIVGAAFTLAWSFSGAWHALEKFKTDDRNAYFVSNQFPATINIDFPRLQRIVNKPVSNFSLVKMDEQTYWRVVTINGNPHPVHAPVQSMKSMEVPVPSIMFVNTGNYSVLPNGEEKYAAWLATQFSKQPAGNIRSVTAITKFNDEYNFTDKRLPVWKVSYATADADRYFVETATGKLSVKVNDGELKEGYSFALLHKHHFMDWGGKTARDASTMIWAFFQIIMISVGLMLWWRARKKLKS</sequence>
<accession>A0A1V9FN60</accession>
<keyword evidence="1" id="KW-0472">Membrane</keyword>
<keyword evidence="1" id="KW-1133">Transmembrane helix</keyword>
<dbReference type="EMBL" id="LWBP01000167">
    <property type="protein sequence ID" value="OQP59795.1"/>
    <property type="molecule type" value="Genomic_DNA"/>
</dbReference>
<dbReference type="RefSeq" id="WP_081164473.1">
    <property type="nucleotide sequence ID" value="NZ_LWBP01000167.1"/>
</dbReference>
<evidence type="ECO:0000313" key="2">
    <source>
        <dbReference type="EMBL" id="OQP59795.1"/>
    </source>
</evidence>
<evidence type="ECO:0000256" key="1">
    <source>
        <dbReference type="SAM" id="Phobius"/>
    </source>
</evidence>
<dbReference type="STRING" id="550983.A4R26_20590"/>
<feature type="transmembrane region" description="Helical" evidence="1">
    <location>
        <begin position="249"/>
        <end position="271"/>
    </location>
</feature>
<evidence type="ECO:0000313" key="3">
    <source>
        <dbReference type="Proteomes" id="UP000192276"/>
    </source>
</evidence>
<organism evidence="2 3">
    <name type="scientific">Niastella populi</name>
    <dbReference type="NCBI Taxonomy" id="550983"/>
    <lineage>
        <taxon>Bacteria</taxon>
        <taxon>Pseudomonadati</taxon>
        <taxon>Bacteroidota</taxon>
        <taxon>Chitinophagia</taxon>
        <taxon>Chitinophagales</taxon>
        <taxon>Chitinophagaceae</taxon>
        <taxon>Niastella</taxon>
    </lineage>
</organism>
<gene>
    <name evidence="2" type="ORF">A4R26_20590</name>
</gene>
<name>A0A1V9FN60_9BACT</name>
<keyword evidence="1" id="KW-0812">Transmembrane</keyword>
<evidence type="ECO:0008006" key="4">
    <source>
        <dbReference type="Google" id="ProtNLM"/>
    </source>
</evidence>
<feature type="transmembrane region" description="Helical" evidence="1">
    <location>
        <begin position="507"/>
        <end position="525"/>
    </location>
</feature>
<protein>
    <recommendedName>
        <fullName evidence="4">PepSY domain-containing protein</fullName>
    </recommendedName>
</protein>
<dbReference type="OrthoDB" id="9806195at2"/>
<reference evidence="3" key="1">
    <citation type="submission" date="2016-04" db="EMBL/GenBank/DDBJ databases">
        <authorList>
            <person name="Chen L."/>
            <person name="Zhuang W."/>
            <person name="Wang G."/>
        </authorList>
    </citation>
    <scope>NUCLEOTIDE SEQUENCE [LARGE SCALE GENOMIC DNA]</scope>
    <source>
        <strain evidence="3">208</strain>
    </source>
</reference>
<keyword evidence="3" id="KW-1185">Reference proteome</keyword>
<dbReference type="AlphaFoldDB" id="A0A1V9FN60"/>
<proteinExistence type="predicted"/>
<comment type="caution">
    <text evidence="2">The sequence shown here is derived from an EMBL/GenBank/DDBJ whole genome shotgun (WGS) entry which is preliminary data.</text>
</comment>